<dbReference type="CTD" id="9943239"/>
<proteinExistence type="predicted"/>
<accession>A0A1S0TYY4</accession>
<dbReference type="GeneID" id="9943239"/>
<organism evidence="1">
    <name type="scientific">Loa loa</name>
    <name type="common">Eye worm</name>
    <name type="synonym">Filaria loa</name>
    <dbReference type="NCBI Taxonomy" id="7209"/>
    <lineage>
        <taxon>Eukaryota</taxon>
        <taxon>Metazoa</taxon>
        <taxon>Ecdysozoa</taxon>
        <taxon>Nematoda</taxon>
        <taxon>Chromadorea</taxon>
        <taxon>Rhabditida</taxon>
        <taxon>Spirurina</taxon>
        <taxon>Spiruromorpha</taxon>
        <taxon>Filarioidea</taxon>
        <taxon>Onchocercidae</taxon>
        <taxon>Loa</taxon>
    </lineage>
</organism>
<dbReference type="InParanoid" id="A0A1S0TYY4"/>
<dbReference type="EMBL" id="JH712479">
    <property type="protein sequence ID" value="EFO22656.1"/>
    <property type="molecule type" value="Genomic_DNA"/>
</dbReference>
<dbReference type="AlphaFoldDB" id="A0A1S0TYY4"/>
<sequence length="128" mass="14365">MHLCFAKPQKKIGINSRHNFHSDPTAQLVENNIVSLEDSLVWPIFRWSCILALELPCFSGGWPCFSGGWGGSSSIIDKYHQDERVPQVSASAKSNFTNSTNLRFLWIAFFGDESLSRVSLAEGFILEQ</sequence>
<reference evidence="1" key="1">
    <citation type="submission" date="2012-04" db="EMBL/GenBank/DDBJ databases">
        <title>The Genome Sequence of Loa loa.</title>
        <authorList>
            <consortium name="The Broad Institute Genome Sequencing Platform"/>
            <consortium name="Broad Institute Genome Sequencing Center for Infectious Disease"/>
            <person name="Nutman T.B."/>
            <person name="Fink D.L."/>
            <person name="Russ C."/>
            <person name="Young S."/>
            <person name="Zeng Q."/>
            <person name="Gargeya S."/>
            <person name="Alvarado L."/>
            <person name="Berlin A."/>
            <person name="Chapman S.B."/>
            <person name="Chen Z."/>
            <person name="Freedman E."/>
            <person name="Gellesch M."/>
            <person name="Goldberg J."/>
            <person name="Griggs A."/>
            <person name="Gujja S."/>
            <person name="Heilman E.R."/>
            <person name="Heiman D."/>
            <person name="Howarth C."/>
            <person name="Mehta T."/>
            <person name="Neiman D."/>
            <person name="Pearson M."/>
            <person name="Roberts A."/>
            <person name="Saif S."/>
            <person name="Shea T."/>
            <person name="Shenoy N."/>
            <person name="Sisk P."/>
            <person name="Stolte C."/>
            <person name="Sykes S."/>
            <person name="White J."/>
            <person name="Yandava C."/>
            <person name="Haas B."/>
            <person name="Henn M.R."/>
            <person name="Nusbaum C."/>
            <person name="Birren B."/>
        </authorList>
    </citation>
    <scope>NUCLEOTIDE SEQUENCE [LARGE SCALE GENOMIC DNA]</scope>
</reference>
<dbReference type="RefSeq" id="XP_003141413.1">
    <property type="nucleotide sequence ID" value="XM_003141365.1"/>
</dbReference>
<protein>
    <submittedName>
        <fullName evidence="1">Uncharacterized protein</fullName>
    </submittedName>
</protein>
<gene>
    <name evidence="1" type="ORF">LOAG_05828</name>
</gene>
<evidence type="ECO:0000313" key="1">
    <source>
        <dbReference type="EMBL" id="EFO22656.1"/>
    </source>
</evidence>
<dbReference type="KEGG" id="loa:LOAG_05828"/>
<name>A0A1S0TYY4_LOALO</name>